<name>A0A2M7B5V1_9BACT</name>
<feature type="domain" description="Transcriptional repressor PaaX-like central Cas2-like" evidence="1">
    <location>
        <begin position="132"/>
        <end position="205"/>
    </location>
</feature>
<reference evidence="3" key="1">
    <citation type="submission" date="2017-09" db="EMBL/GenBank/DDBJ databases">
        <title>Depth-based differentiation of microbial function through sediment-hosted aquifers and enrichment of novel symbionts in the deep terrestrial subsurface.</title>
        <authorList>
            <person name="Probst A.J."/>
            <person name="Ladd B."/>
            <person name="Jarett J.K."/>
            <person name="Geller-Mcgrath D.E."/>
            <person name="Sieber C.M.K."/>
            <person name="Emerson J.B."/>
            <person name="Anantharaman K."/>
            <person name="Thomas B.C."/>
            <person name="Malmstrom R."/>
            <person name="Stieglmeier M."/>
            <person name="Klingl A."/>
            <person name="Woyke T."/>
            <person name="Ryan C.M."/>
            <person name="Banfield J.F."/>
        </authorList>
    </citation>
    <scope>NUCLEOTIDE SEQUENCE [LARGE SCALE GENOMIC DNA]</scope>
</reference>
<gene>
    <name evidence="2" type="ORF">COS61_01165</name>
</gene>
<dbReference type="InterPro" id="IPR048846">
    <property type="entry name" value="PaaX-like_central"/>
</dbReference>
<proteinExistence type="predicted"/>
<dbReference type="Pfam" id="PF20803">
    <property type="entry name" value="PaaX_M"/>
    <property type="match status" value="1"/>
</dbReference>
<dbReference type="Proteomes" id="UP000228949">
    <property type="component" value="Unassembled WGS sequence"/>
</dbReference>
<accession>A0A2M7B5V1</accession>
<comment type="caution">
    <text evidence="2">The sequence shown here is derived from an EMBL/GenBank/DDBJ whole genome shotgun (WGS) entry which is preliminary data.</text>
</comment>
<dbReference type="EMBL" id="PEVJ01000026">
    <property type="protein sequence ID" value="PIU98493.1"/>
    <property type="molecule type" value="Genomic_DNA"/>
</dbReference>
<evidence type="ECO:0000313" key="3">
    <source>
        <dbReference type="Proteomes" id="UP000228949"/>
    </source>
</evidence>
<evidence type="ECO:0000313" key="2">
    <source>
        <dbReference type="EMBL" id="PIU98493.1"/>
    </source>
</evidence>
<organism evidence="2 3">
    <name type="scientific">Candidatus Wolfebacteria bacterium CG03_land_8_20_14_0_80_40_12</name>
    <dbReference type="NCBI Taxonomy" id="1975069"/>
    <lineage>
        <taxon>Bacteria</taxon>
        <taxon>Candidatus Wolfeibacteriota</taxon>
    </lineage>
</organism>
<evidence type="ECO:0000259" key="1">
    <source>
        <dbReference type="Pfam" id="PF20803"/>
    </source>
</evidence>
<sequence length="210" mass="25113">MRRPSNNFSKKQMPRNEFIPKILEILQSRAEATANLFDIFFSGYGESYKKMRRTINYGPPHFKTDWAFEYQQRQQFYSLLNQLKNQGLIEKKKSKTKKGSVWKLTKNGFKKLKLIKGKVFNFSKKNINYKKESDDKIKVVIFDVPEKERHKRTWLRNALIFLDFSLLQQSVWIGKSKIPEAFIYDLRKLEMLRYVQIFEINKKGTISQLP</sequence>
<protein>
    <recommendedName>
        <fullName evidence="1">Transcriptional repressor PaaX-like central Cas2-like domain-containing protein</fullName>
    </recommendedName>
</protein>
<dbReference type="AlphaFoldDB" id="A0A2M7B5V1"/>